<dbReference type="InterPro" id="IPR008778">
    <property type="entry name" value="Pirin_C_dom"/>
</dbReference>
<sequence length="80" mass="8489">MHVFGGEVEVNGEKAVDGQMVVLERTAGEVHVTSASGASVLLLGGEPLNEPVARYGPFVMNTQAEIVQAFEEYQAGTLVR</sequence>
<dbReference type="PANTHER" id="PTHR43594:SF1">
    <property type="entry name" value="QUERCETIN 2,3-DIOXYGENASE PA2418-RELATED"/>
    <property type="match status" value="1"/>
</dbReference>
<dbReference type="InterPro" id="IPR014710">
    <property type="entry name" value="RmlC-like_jellyroll"/>
</dbReference>
<accession>A0A6J7UIP6</accession>
<name>A0A6J7UIP6_9ZZZZ</name>
<dbReference type="Pfam" id="PF05726">
    <property type="entry name" value="Pirin_C"/>
    <property type="match status" value="1"/>
</dbReference>
<proteinExistence type="predicted"/>
<reference evidence="2" key="1">
    <citation type="submission" date="2020-05" db="EMBL/GenBank/DDBJ databases">
        <authorList>
            <person name="Chiriac C."/>
            <person name="Salcher M."/>
            <person name="Ghai R."/>
            <person name="Kavagutti S V."/>
        </authorList>
    </citation>
    <scope>NUCLEOTIDE SEQUENCE</scope>
</reference>
<dbReference type="SUPFAM" id="SSF51182">
    <property type="entry name" value="RmlC-like cupins"/>
    <property type="match status" value="1"/>
</dbReference>
<evidence type="ECO:0000313" key="2">
    <source>
        <dbReference type="EMBL" id="CAB5066374.1"/>
    </source>
</evidence>
<dbReference type="InterPro" id="IPR011051">
    <property type="entry name" value="RmlC_Cupin_sf"/>
</dbReference>
<evidence type="ECO:0000259" key="1">
    <source>
        <dbReference type="Pfam" id="PF05726"/>
    </source>
</evidence>
<organism evidence="2">
    <name type="scientific">freshwater metagenome</name>
    <dbReference type="NCBI Taxonomy" id="449393"/>
    <lineage>
        <taxon>unclassified sequences</taxon>
        <taxon>metagenomes</taxon>
        <taxon>ecological metagenomes</taxon>
    </lineage>
</organism>
<dbReference type="PANTHER" id="PTHR43594">
    <property type="entry name" value="QUERCETIN 2,3-DIOXYGENASE"/>
    <property type="match status" value="1"/>
</dbReference>
<feature type="domain" description="Pirin C-terminal" evidence="1">
    <location>
        <begin position="3"/>
        <end position="78"/>
    </location>
</feature>
<dbReference type="InterPro" id="IPR053186">
    <property type="entry name" value="QDO-related"/>
</dbReference>
<dbReference type="EMBL" id="CAFBQU010000031">
    <property type="protein sequence ID" value="CAB5066374.1"/>
    <property type="molecule type" value="Genomic_DNA"/>
</dbReference>
<gene>
    <name evidence="2" type="ORF">UFOPK4347_01171</name>
</gene>
<protein>
    <submittedName>
        <fullName evidence="2">Unannotated protein</fullName>
    </submittedName>
</protein>
<dbReference type="AlphaFoldDB" id="A0A6J7UIP6"/>
<dbReference type="Gene3D" id="2.60.120.10">
    <property type="entry name" value="Jelly Rolls"/>
    <property type="match status" value="2"/>
</dbReference>